<dbReference type="PANTHER" id="PTHR12110">
    <property type="entry name" value="HYDROXYPYRUVATE ISOMERASE"/>
    <property type="match status" value="1"/>
</dbReference>
<dbReference type="EMBL" id="JAENIL010000001">
    <property type="protein sequence ID" value="MBK1875338.1"/>
    <property type="molecule type" value="Genomic_DNA"/>
</dbReference>
<keyword evidence="3" id="KW-1185">Reference proteome</keyword>
<feature type="domain" description="Xylose isomerase-like TIM barrel" evidence="1">
    <location>
        <begin position="22"/>
        <end position="240"/>
    </location>
</feature>
<dbReference type="Proteomes" id="UP000617628">
    <property type="component" value="Unassembled WGS sequence"/>
</dbReference>
<dbReference type="AlphaFoldDB" id="A0A934RS11"/>
<reference evidence="2" key="1">
    <citation type="submission" date="2021-01" db="EMBL/GenBank/DDBJ databases">
        <title>Modified the classification status of verrucomicrobia.</title>
        <authorList>
            <person name="Feng X."/>
        </authorList>
    </citation>
    <scope>NUCLEOTIDE SEQUENCE</scope>
    <source>
        <strain evidence="2">KCTC 13126</strain>
    </source>
</reference>
<comment type="caution">
    <text evidence="2">The sequence shown here is derived from an EMBL/GenBank/DDBJ whole genome shotgun (WGS) entry which is preliminary data.</text>
</comment>
<name>A0A934RS11_9BACT</name>
<dbReference type="Pfam" id="PF01261">
    <property type="entry name" value="AP_endonuc_2"/>
    <property type="match status" value="1"/>
</dbReference>
<dbReference type="SUPFAM" id="SSF51658">
    <property type="entry name" value="Xylose isomerase-like"/>
    <property type="match status" value="1"/>
</dbReference>
<dbReference type="InterPro" id="IPR036237">
    <property type="entry name" value="Xyl_isomerase-like_sf"/>
</dbReference>
<accession>A0A934RS11</accession>
<dbReference type="Gene3D" id="3.20.20.150">
    <property type="entry name" value="Divalent-metal-dependent TIM barrel enzymes"/>
    <property type="match status" value="1"/>
</dbReference>
<evidence type="ECO:0000259" key="1">
    <source>
        <dbReference type="Pfam" id="PF01261"/>
    </source>
</evidence>
<gene>
    <name evidence="2" type="ORF">JIN87_00590</name>
</gene>
<dbReference type="PANTHER" id="PTHR12110:SF41">
    <property type="entry name" value="INOSOSE DEHYDRATASE"/>
    <property type="match status" value="1"/>
</dbReference>
<evidence type="ECO:0000313" key="2">
    <source>
        <dbReference type="EMBL" id="MBK1875338.1"/>
    </source>
</evidence>
<dbReference type="RefSeq" id="WP_200353553.1">
    <property type="nucleotide sequence ID" value="NZ_JAENIL010000001.1"/>
</dbReference>
<proteinExistence type="predicted"/>
<dbReference type="InterPro" id="IPR050312">
    <property type="entry name" value="IolE/XylAMocC-like"/>
</dbReference>
<evidence type="ECO:0000313" key="3">
    <source>
        <dbReference type="Proteomes" id="UP000617628"/>
    </source>
</evidence>
<dbReference type="InterPro" id="IPR013022">
    <property type="entry name" value="Xyl_isomerase-like_TIM-brl"/>
</dbReference>
<sequence>MKAAVNSVTLRSSAPEEVVETLLAHGISAVEWVGNEHVPPGDLKRARSVRELCESSGLICASYGSYYPCDEEAGGSGQFSWNRGADPVLETARTLGVSSIRVWAGRQASALASIEYRDEVRRCLSSFCDKAADFGMTVHLEFHRNTLADTADSTVELIEELGRRNLYSYWQPRHGVDLAGNLEDISILGDRISNVHVFHWLLQEDGFSVDRRPLSEGRERWAAYIQKLRTLAGDRYAMLEFVLGDCLEQFSEDTSVLKGLLEGSEG</sequence>
<organism evidence="2 3">
    <name type="scientific">Pelagicoccus mobilis</name>
    <dbReference type="NCBI Taxonomy" id="415221"/>
    <lineage>
        <taxon>Bacteria</taxon>
        <taxon>Pseudomonadati</taxon>
        <taxon>Verrucomicrobiota</taxon>
        <taxon>Opitutia</taxon>
        <taxon>Puniceicoccales</taxon>
        <taxon>Pelagicoccaceae</taxon>
        <taxon>Pelagicoccus</taxon>
    </lineage>
</organism>
<protein>
    <submittedName>
        <fullName evidence="2">TIM barrel protein</fullName>
    </submittedName>
</protein>